<evidence type="ECO:0000313" key="2">
    <source>
        <dbReference type="EMBL" id="CAE7216461.1"/>
    </source>
</evidence>
<reference evidence="2" key="1">
    <citation type="submission" date="2021-02" db="EMBL/GenBank/DDBJ databases">
        <authorList>
            <person name="Dougan E. K."/>
            <person name="Rhodes N."/>
            <person name="Thang M."/>
            <person name="Chan C."/>
        </authorList>
    </citation>
    <scope>NUCLEOTIDE SEQUENCE</scope>
</reference>
<sequence length="872" mass="95284">GSEVLYFVSRLVLPSPLPRPDGSTSLLAQVSASVVSSAGVQAESQRADRFRLSYGRNFEPRGFTELEASQVNCFLKQGRDLCRIACDIKSLFCMFLNVVLIETEGQERFFHPPGTVPIEPMSVDMERFVHRGWDGRVLDVDEFQVAKALLTGEADLLSQEVDGKHLFDWCCHFGHQSTAAAMVSFGVQGCVFKGPRSLPRHCSGPVTRREPRSTDVFTALPTCHCRGRSTCKTCGWAFPEQKGIWVEQWDASLQEAKNAAKSAATIPVVRALLEAFRSQAAVDGIATAEGMAYLLDVAILIGDAELARCCAKHCTRLPLRRWRGEELVRIMEDNLLLRAEIREKDVLVAALAAGLELEHLKLDGAGRVSLAEAIVLSADAELWHRVEDLQLQLGPWPAHDEVYNTMAEFLLDRSADQNSLSSERLHRAERAGLALTSFRVQVFFDCQGCGSSYFQKPFSLLDLAIFFGQSDCAELCGSMDIEATKVTLPASLEAMPIEWEDVDTCFSCGCTSFGITDDTDFTDWAESIASLPERQAAAAEALRTALQASHRKTASSAGFGLFQAMRCWARGKSVPISLVNLVLTFAAKRPSLLQALEGREGELPPLGHWWEESEHRVHQDPRSPQPMVESTEPHPVSQNVGMREESGQDGASQSPQQADDPCVQAGPSPSANGGDPSVAAASSPTNADTPSPDVKPSANDDLMIALRDSKSDMPPLSPEGAVVFRLSRQSNAPRVNDILLDATGPLAELHLRVLEAGCEVAPKWSPVKALFIPVTEPQMQELLHSESDRYELGKTHIVALLSDFDLIDGALRQLPKITRPKLRRDTPKEHAEGDAEAAAGDEEDDAPMIVLEGGLRTDSSVGFPPNPWQSEQ</sequence>
<accession>A0A812JTG2</accession>
<name>A0A812JTG2_9DINO</name>
<feature type="compositionally biased region" description="Polar residues" evidence="1">
    <location>
        <begin position="680"/>
        <end position="689"/>
    </location>
</feature>
<evidence type="ECO:0000256" key="1">
    <source>
        <dbReference type="SAM" id="MobiDB-lite"/>
    </source>
</evidence>
<keyword evidence="3" id="KW-1185">Reference proteome</keyword>
<proteinExistence type="predicted"/>
<dbReference type="AlphaFoldDB" id="A0A812JTG2"/>
<dbReference type="EMBL" id="CAJNJA010006843">
    <property type="protein sequence ID" value="CAE7216461.1"/>
    <property type="molecule type" value="Genomic_DNA"/>
</dbReference>
<feature type="region of interest" description="Disordered" evidence="1">
    <location>
        <begin position="613"/>
        <end position="699"/>
    </location>
</feature>
<gene>
    <name evidence="2" type="ORF">SNEC2469_LOCUS2522</name>
</gene>
<feature type="non-terminal residue" evidence="2">
    <location>
        <position position="1"/>
    </location>
</feature>
<dbReference type="OrthoDB" id="431470at2759"/>
<feature type="region of interest" description="Disordered" evidence="1">
    <location>
        <begin position="818"/>
        <end position="872"/>
    </location>
</feature>
<feature type="compositionally biased region" description="Basic and acidic residues" evidence="1">
    <location>
        <begin position="823"/>
        <end position="833"/>
    </location>
</feature>
<dbReference type="Proteomes" id="UP000601435">
    <property type="component" value="Unassembled WGS sequence"/>
</dbReference>
<evidence type="ECO:0000313" key="3">
    <source>
        <dbReference type="Proteomes" id="UP000601435"/>
    </source>
</evidence>
<comment type="caution">
    <text evidence="2">The sequence shown here is derived from an EMBL/GenBank/DDBJ whole genome shotgun (WGS) entry which is preliminary data.</text>
</comment>
<protein>
    <submittedName>
        <fullName evidence="2">Uncharacterized protein</fullName>
    </submittedName>
</protein>
<organism evidence="2 3">
    <name type="scientific">Symbiodinium necroappetens</name>
    <dbReference type="NCBI Taxonomy" id="1628268"/>
    <lineage>
        <taxon>Eukaryota</taxon>
        <taxon>Sar</taxon>
        <taxon>Alveolata</taxon>
        <taxon>Dinophyceae</taxon>
        <taxon>Suessiales</taxon>
        <taxon>Symbiodiniaceae</taxon>
        <taxon>Symbiodinium</taxon>
    </lineage>
</organism>